<name>A0A926N7Y6_9BACL</name>
<dbReference type="NCBIfam" id="NF033493">
    <property type="entry name" value="MetS_like_NSS"/>
    <property type="match status" value="1"/>
</dbReference>
<keyword evidence="1" id="KW-0812">Transmembrane</keyword>
<evidence type="ECO:0000256" key="1">
    <source>
        <dbReference type="SAM" id="Phobius"/>
    </source>
</evidence>
<dbReference type="EMBL" id="JACXAH010000002">
    <property type="protein sequence ID" value="MBD1370857.1"/>
    <property type="molecule type" value="Genomic_DNA"/>
</dbReference>
<proteinExistence type="predicted"/>
<reference evidence="2" key="1">
    <citation type="submission" date="2020-09" db="EMBL/GenBank/DDBJ databases">
        <title>A novel bacterium of genus Hazenella, isolated from South China Sea.</title>
        <authorList>
            <person name="Huang H."/>
            <person name="Mo K."/>
            <person name="Hu Y."/>
        </authorList>
    </citation>
    <scope>NUCLEOTIDE SEQUENCE</scope>
    <source>
        <strain evidence="2">IB182357</strain>
    </source>
</reference>
<keyword evidence="3" id="KW-1185">Reference proteome</keyword>
<organism evidence="2 3">
    <name type="scientific">Polycladospora coralii</name>
    <dbReference type="NCBI Taxonomy" id="2771432"/>
    <lineage>
        <taxon>Bacteria</taxon>
        <taxon>Bacillati</taxon>
        <taxon>Bacillota</taxon>
        <taxon>Bacilli</taxon>
        <taxon>Bacillales</taxon>
        <taxon>Thermoactinomycetaceae</taxon>
        <taxon>Polycladospora</taxon>
    </lineage>
</organism>
<dbReference type="RefSeq" id="WP_191139235.1">
    <property type="nucleotide sequence ID" value="NZ_JACXAG020000002.1"/>
</dbReference>
<keyword evidence="1" id="KW-0472">Membrane</keyword>
<comment type="caution">
    <text evidence="2">The sequence shown here is derived from an EMBL/GenBank/DDBJ whole genome shotgun (WGS) entry which is preliminary data.</text>
</comment>
<protein>
    <submittedName>
        <fullName evidence="2">MetS family NSS transporter small subunit</fullName>
    </submittedName>
</protein>
<feature type="transmembrane region" description="Helical" evidence="1">
    <location>
        <begin position="6"/>
        <end position="28"/>
    </location>
</feature>
<evidence type="ECO:0000313" key="2">
    <source>
        <dbReference type="EMBL" id="MBD1370857.1"/>
    </source>
</evidence>
<dbReference type="Proteomes" id="UP000661691">
    <property type="component" value="Unassembled WGS sequence"/>
</dbReference>
<sequence length="36" mass="3985">MGLSAWIMFILGATLLWGGLAYFLFVAYKSDKSKAN</sequence>
<accession>A0A926N7Y6</accession>
<keyword evidence="1" id="KW-1133">Transmembrane helix</keyword>
<gene>
    <name evidence="2" type="ORF">IC620_00585</name>
</gene>
<evidence type="ECO:0000313" key="3">
    <source>
        <dbReference type="Proteomes" id="UP000661691"/>
    </source>
</evidence>
<dbReference type="AlphaFoldDB" id="A0A926N7Y6"/>